<feature type="transmembrane region" description="Helical" evidence="1">
    <location>
        <begin position="61"/>
        <end position="78"/>
    </location>
</feature>
<evidence type="ECO:0000313" key="3">
    <source>
        <dbReference type="Proteomes" id="UP001596096"/>
    </source>
</evidence>
<comment type="caution">
    <text evidence="2">The sequence shown here is derived from an EMBL/GenBank/DDBJ whole genome shotgun (WGS) entry which is preliminary data.</text>
</comment>
<sequence length="124" mass="13136">MSIVSAIVRTPQGESVTLEWQVSDLHSLAMTRLFDRLGLFSLIVACLALFTSALLTPRWGVPNWTMPALGIIAAALAWPGMRKKPTVSTVSNRSRSVAGLVLGVIAIGLGALRLALDILEGVIG</sequence>
<dbReference type="Proteomes" id="UP001596096">
    <property type="component" value="Unassembled WGS sequence"/>
</dbReference>
<accession>A0ABW1BMZ1</accession>
<protein>
    <recommendedName>
        <fullName evidence="4">DUF202 domain-containing protein</fullName>
    </recommendedName>
</protein>
<keyword evidence="1" id="KW-0472">Membrane</keyword>
<keyword evidence="3" id="KW-1185">Reference proteome</keyword>
<dbReference type="RefSeq" id="WP_219543106.1">
    <property type="nucleotide sequence ID" value="NZ_JAHKRN010000002.1"/>
</dbReference>
<organism evidence="2 3">
    <name type="scientific">Nonomuraea harbinensis</name>
    <dbReference type="NCBI Taxonomy" id="1286938"/>
    <lineage>
        <taxon>Bacteria</taxon>
        <taxon>Bacillati</taxon>
        <taxon>Actinomycetota</taxon>
        <taxon>Actinomycetes</taxon>
        <taxon>Streptosporangiales</taxon>
        <taxon>Streptosporangiaceae</taxon>
        <taxon>Nonomuraea</taxon>
    </lineage>
</organism>
<gene>
    <name evidence="2" type="ORF">ACFPUY_05010</name>
</gene>
<name>A0ABW1BMZ1_9ACTN</name>
<feature type="transmembrane region" description="Helical" evidence="1">
    <location>
        <begin position="37"/>
        <end position="55"/>
    </location>
</feature>
<evidence type="ECO:0000256" key="1">
    <source>
        <dbReference type="SAM" id="Phobius"/>
    </source>
</evidence>
<keyword evidence="1" id="KW-1133">Transmembrane helix</keyword>
<keyword evidence="1" id="KW-0812">Transmembrane</keyword>
<reference evidence="3" key="1">
    <citation type="journal article" date="2019" name="Int. J. Syst. Evol. Microbiol.">
        <title>The Global Catalogue of Microorganisms (GCM) 10K type strain sequencing project: providing services to taxonomists for standard genome sequencing and annotation.</title>
        <authorList>
            <consortium name="The Broad Institute Genomics Platform"/>
            <consortium name="The Broad Institute Genome Sequencing Center for Infectious Disease"/>
            <person name="Wu L."/>
            <person name="Ma J."/>
        </authorList>
    </citation>
    <scope>NUCLEOTIDE SEQUENCE [LARGE SCALE GENOMIC DNA]</scope>
    <source>
        <strain evidence="3">CGMCC 4.7106</strain>
    </source>
</reference>
<feature type="transmembrane region" description="Helical" evidence="1">
    <location>
        <begin position="98"/>
        <end position="116"/>
    </location>
</feature>
<evidence type="ECO:0008006" key="4">
    <source>
        <dbReference type="Google" id="ProtNLM"/>
    </source>
</evidence>
<evidence type="ECO:0000313" key="2">
    <source>
        <dbReference type="EMBL" id="MFC5814429.1"/>
    </source>
</evidence>
<proteinExistence type="predicted"/>
<dbReference type="EMBL" id="JBHSNW010000002">
    <property type="protein sequence ID" value="MFC5814429.1"/>
    <property type="molecule type" value="Genomic_DNA"/>
</dbReference>